<dbReference type="InterPro" id="IPR055188">
    <property type="entry name" value="Choice_anch_I"/>
</dbReference>
<dbReference type="Pfam" id="PF22494">
    <property type="entry name" value="choice_anch_I"/>
    <property type="match status" value="1"/>
</dbReference>
<dbReference type="InterPro" id="IPR052956">
    <property type="entry name" value="Mesenchyme-surface_protein"/>
</dbReference>
<dbReference type="Gene3D" id="2.130.10.10">
    <property type="entry name" value="YVTN repeat-like/Quinoprotein amine dehydrogenase"/>
    <property type="match status" value="1"/>
</dbReference>
<dbReference type="NCBIfam" id="TIGR02595">
    <property type="entry name" value="PEP_CTERM"/>
    <property type="match status" value="1"/>
</dbReference>
<keyword evidence="5" id="KW-1185">Reference proteome</keyword>
<dbReference type="InterPro" id="IPR015943">
    <property type="entry name" value="WD40/YVTN_repeat-like_dom_sf"/>
</dbReference>
<dbReference type="Proteomes" id="UP000301751">
    <property type="component" value="Unassembled WGS sequence"/>
</dbReference>
<evidence type="ECO:0000256" key="1">
    <source>
        <dbReference type="SAM" id="SignalP"/>
    </source>
</evidence>
<accession>A0A480ANH3</accession>
<dbReference type="Pfam" id="PF07589">
    <property type="entry name" value="PEP-CTERM"/>
    <property type="match status" value="1"/>
</dbReference>
<feature type="signal peptide" evidence="1">
    <location>
        <begin position="1"/>
        <end position="25"/>
    </location>
</feature>
<dbReference type="OrthoDB" id="8674919at2"/>
<dbReference type="EMBL" id="BJCL01000002">
    <property type="protein sequence ID" value="GCL61907.1"/>
    <property type="molecule type" value="Genomic_DNA"/>
</dbReference>
<organism evidence="4 5">
    <name type="scientific">Pseudaquabacterium pictum</name>
    <dbReference type="NCBI Taxonomy" id="2315236"/>
    <lineage>
        <taxon>Bacteria</taxon>
        <taxon>Pseudomonadati</taxon>
        <taxon>Pseudomonadota</taxon>
        <taxon>Betaproteobacteria</taxon>
        <taxon>Burkholderiales</taxon>
        <taxon>Sphaerotilaceae</taxon>
        <taxon>Pseudaquabacterium</taxon>
    </lineage>
</organism>
<dbReference type="InterPro" id="IPR011048">
    <property type="entry name" value="Haem_d1_sf"/>
</dbReference>
<reference evidence="5" key="1">
    <citation type="submission" date="2019-03" db="EMBL/GenBank/DDBJ databases">
        <title>Aquabacterium pictum sp.nov., the first bacteriochlorophyll a-containing freshwater bacterium in the genus Aquabacterium of the class Betaproteobacteria.</title>
        <authorList>
            <person name="Hirose S."/>
            <person name="Tank M."/>
            <person name="Hara E."/>
            <person name="Tamaki H."/>
            <person name="Takaichi S."/>
            <person name="Haruta S."/>
            <person name="Hanada S."/>
        </authorList>
    </citation>
    <scope>NUCLEOTIDE SEQUENCE [LARGE SCALE GENOMIC DNA]</scope>
    <source>
        <strain evidence="5">W35</strain>
    </source>
</reference>
<proteinExistence type="predicted"/>
<gene>
    <name evidence="4" type="ORF">AQPW35_09880</name>
</gene>
<name>A0A480ANH3_9BURK</name>
<evidence type="ECO:0000313" key="5">
    <source>
        <dbReference type="Proteomes" id="UP000301751"/>
    </source>
</evidence>
<feature type="chain" id="PRO_5019792766" evidence="1">
    <location>
        <begin position="26"/>
        <end position="543"/>
    </location>
</feature>
<protein>
    <submittedName>
        <fullName evidence="4">Uncharacterized protein</fullName>
    </submittedName>
</protein>
<evidence type="ECO:0000313" key="4">
    <source>
        <dbReference type="EMBL" id="GCL61907.1"/>
    </source>
</evidence>
<sequence length="543" mass="55372">MHPFPRTLVATAVALASLWTVSAHAAGPSPVSAVTKLWSFNHGSPALGFGAEIAAWDAGTGHVFVVGGKHIDVLNLAGHRVASFDASAFGSINSIAIHNGTAAVSFSNSTVQNPGSVQFFNTAGLAANGAAHLGGVQVGAVPDMVTWAAGGTRLLVANEGERQSNAINPAGSISLIDYNAGSPGSSVVSSLGFGAWNGQEAALRAAGVRIQAGVSASVALEPEYIALSGDGQRAMVTLQENNAVALVNLAGPAPVVTQIVGLGSKDFNLPRNAIDPSNNDGSISLRNVPVKGLYMPDAVASYQAGGRSFFVMANEGDAFVDDADIKRFSSGDFSLNPAVFNGVDLPTQAQLKPNSALGRLNVLLHGATGDGSPAGMSEIVTLGGRSFSIRDENGALVYDSGNLIEQAAIAAGLYDDGRSDDKGVEPEGVALFTLAGRQIVAIGLERTTRSAVALFDITDPTAVSFLQLIDGGDTGEIRAEGLLAFSSGGQHYLLVANEGIPDDGVAGVSAMYQITAVPEPGTYALMLAGLAGVLALSRRRAAR</sequence>
<evidence type="ECO:0000259" key="2">
    <source>
        <dbReference type="Pfam" id="PF07589"/>
    </source>
</evidence>
<keyword evidence="1" id="KW-0732">Signal</keyword>
<dbReference type="AlphaFoldDB" id="A0A480ANH3"/>
<dbReference type="InterPro" id="IPR013424">
    <property type="entry name" value="Ice-binding_C"/>
</dbReference>
<feature type="domain" description="Ice-binding protein C-terminal" evidence="2">
    <location>
        <begin position="516"/>
        <end position="540"/>
    </location>
</feature>
<dbReference type="RefSeq" id="WP_137731669.1">
    <property type="nucleotide sequence ID" value="NZ_BJCL01000002.1"/>
</dbReference>
<comment type="caution">
    <text evidence="4">The sequence shown here is derived from an EMBL/GenBank/DDBJ whole genome shotgun (WGS) entry which is preliminary data.</text>
</comment>
<dbReference type="PANTHER" id="PTHR46928">
    <property type="entry name" value="MESENCHYME-SPECIFIC CELL SURFACE GLYCOPROTEIN"/>
    <property type="match status" value="1"/>
</dbReference>
<feature type="domain" description="Choice-of-anchor I" evidence="3">
    <location>
        <begin position="50"/>
        <end position="469"/>
    </location>
</feature>
<evidence type="ECO:0000259" key="3">
    <source>
        <dbReference type="Pfam" id="PF22494"/>
    </source>
</evidence>
<dbReference type="NCBIfam" id="NF038117">
    <property type="entry name" value="choice_anch_I"/>
    <property type="match status" value="1"/>
</dbReference>
<dbReference type="PANTHER" id="PTHR46928:SF1">
    <property type="entry name" value="MESENCHYME-SPECIFIC CELL SURFACE GLYCOPROTEIN"/>
    <property type="match status" value="1"/>
</dbReference>
<dbReference type="SUPFAM" id="SSF51004">
    <property type="entry name" value="C-terminal (heme d1) domain of cytochrome cd1-nitrite reductase"/>
    <property type="match status" value="1"/>
</dbReference>